<keyword evidence="3" id="KW-1185">Reference proteome</keyword>
<dbReference type="AlphaFoldDB" id="A0A9N8JXZ0"/>
<feature type="region of interest" description="Disordered" evidence="1">
    <location>
        <begin position="100"/>
        <end position="142"/>
    </location>
</feature>
<proteinExistence type="predicted"/>
<name>A0A9N8JXZ0_9PEZI</name>
<sequence>MDAPASLSLYKQAITHCTTRLSMGYSSASEGEIVQDKATRSRPPQPVTTPLTAEADLDRPHRGTTRNLAQTTITTINTTHTSAHTPAVMTTANTIATHTTVTRHTRPTPATTKTIQRSASVTTGARHPSKSPHSRDTYACCP</sequence>
<evidence type="ECO:0000313" key="3">
    <source>
        <dbReference type="Proteomes" id="UP000716446"/>
    </source>
</evidence>
<organism evidence="2 3">
    <name type="scientific">Aureobasidium vineae</name>
    <dbReference type="NCBI Taxonomy" id="2773715"/>
    <lineage>
        <taxon>Eukaryota</taxon>
        <taxon>Fungi</taxon>
        <taxon>Dikarya</taxon>
        <taxon>Ascomycota</taxon>
        <taxon>Pezizomycotina</taxon>
        <taxon>Dothideomycetes</taxon>
        <taxon>Dothideomycetidae</taxon>
        <taxon>Dothideales</taxon>
        <taxon>Saccotheciaceae</taxon>
        <taxon>Aureobasidium</taxon>
    </lineage>
</organism>
<dbReference type="Proteomes" id="UP000716446">
    <property type="component" value="Unassembled WGS sequence"/>
</dbReference>
<reference evidence="2" key="1">
    <citation type="submission" date="2020-06" db="EMBL/GenBank/DDBJ databases">
        <authorList>
            <person name="Onetto C."/>
        </authorList>
    </citation>
    <scope>NUCLEOTIDE SEQUENCE</scope>
</reference>
<evidence type="ECO:0000256" key="1">
    <source>
        <dbReference type="SAM" id="MobiDB-lite"/>
    </source>
</evidence>
<protein>
    <submittedName>
        <fullName evidence="2">Uncharacterized protein</fullName>
    </submittedName>
</protein>
<evidence type="ECO:0000313" key="2">
    <source>
        <dbReference type="EMBL" id="CAD0096010.1"/>
    </source>
</evidence>
<dbReference type="EMBL" id="CAIJEN010000016">
    <property type="protein sequence ID" value="CAD0096010.1"/>
    <property type="molecule type" value="Genomic_DNA"/>
</dbReference>
<gene>
    <name evidence="2" type="ORF">AWRI4619_LOCUS9162</name>
</gene>
<comment type="caution">
    <text evidence="2">The sequence shown here is derived from an EMBL/GenBank/DDBJ whole genome shotgun (WGS) entry which is preliminary data.</text>
</comment>
<accession>A0A9N8JXZ0</accession>
<feature type="region of interest" description="Disordered" evidence="1">
    <location>
        <begin position="32"/>
        <end position="62"/>
    </location>
</feature>